<dbReference type="OrthoDB" id="272672at2759"/>
<dbReference type="AlphaFoldDB" id="A0A9P1CE91"/>
<sequence>MAVSHMKMRACPKICPWEARTAKDKTFNGELHTYDPSVKDLADAFLREVDTTMTKIASEIEPRLKDDFAPGLPRFKAELKEDIQLFDKLWVDFEEKFVKARHEIMTKVFEQVEQIISVEMELTQAEERHDIDAKQRLENEFVHVWLNLGTHSGVKKGFGGEAMRIWHSHSKVLLFPETAVEKFPTDVIPLAEACIFYESKCTEEWLQLAKHLIYEYLELRIYVMKIPEQRLNPQLKENPQFMKHLKRFHAATLAAREALDFVSKLPQLIHAKTSDWMTKRLLEPDLRYIQKTAALHQIHVVDLGPLPEPHGYCTESWRRAIDGQLREVVNWIETHMGEYFIHTDTDIQFFPNFMHLQMEWLEWMKEEGLDMLFMRERTEVIPELRCGEVNGGFYMLHCNEGAFEVRWATIPDYQCIWGTPTTDKEVRNAAFHHAVNTQDKVALLKSVRQQVRAQQTLEPPGTAESTDLSEKIHRLASAIEGIRAGNEKWSPPELKAIRHLLQEAEALAEMALPEASHCASCGRPEVRWQRLRWRSDDGQGYCKPCWMRWCQDIPTTGRTHYCGSWQLSDALPGKRVCCEEWLLRNPSTRWRSPVRGKTRCYRDEKEPAPCCSSDPYAGCNAVQLSNTPKVSSFLVRIRFAVRNWRWLAICTVHM</sequence>
<gene>
    <name evidence="1" type="ORF">C1SCF055_LOCUS16519</name>
</gene>
<proteinExistence type="predicted"/>
<protein>
    <submittedName>
        <fullName evidence="2">CobW C-terminal domain-containing protein</fullName>
    </submittedName>
</protein>
<reference evidence="2 3" key="2">
    <citation type="submission" date="2024-05" db="EMBL/GenBank/DDBJ databases">
        <authorList>
            <person name="Chen Y."/>
            <person name="Shah S."/>
            <person name="Dougan E. K."/>
            <person name="Thang M."/>
            <person name="Chan C."/>
        </authorList>
    </citation>
    <scope>NUCLEOTIDE SEQUENCE [LARGE SCALE GENOMIC DNA]</scope>
</reference>
<dbReference type="Proteomes" id="UP001152797">
    <property type="component" value="Unassembled WGS sequence"/>
</dbReference>
<comment type="caution">
    <text evidence="1">The sequence shown here is derived from an EMBL/GenBank/DDBJ whole genome shotgun (WGS) entry which is preliminary data.</text>
</comment>
<dbReference type="EMBL" id="CAMXCT020001369">
    <property type="protein sequence ID" value="CAL1142818.1"/>
    <property type="molecule type" value="Genomic_DNA"/>
</dbReference>
<accession>A0A9P1CE91</accession>
<evidence type="ECO:0000313" key="2">
    <source>
        <dbReference type="EMBL" id="CAL4776755.1"/>
    </source>
</evidence>
<evidence type="ECO:0000313" key="1">
    <source>
        <dbReference type="EMBL" id="CAI3989443.1"/>
    </source>
</evidence>
<organism evidence="1">
    <name type="scientific">Cladocopium goreaui</name>
    <dbReference type="NCBI Taxonomy" id="2562237"/>
    <lineage>
        <taxon>Eukaryota</taxon>
        <taxon>Sar</taxon>
        <taxon>Alveolata</taxon>
        <taxon>Dinophyceae</taxon>
        <taxon>Suessiales</taxon>
        <taxon>Symbiodiniaceae</taxon>
        <taxon>Cladocopium</taxon>
    </lineage>
</organism>
<keyword evidence="3" id="KW-1185">Reference proteome</keyword>
<dbReference type="EMBL" id="CAMXCT030001369">
    <property type="protein sequence ID" value="CAL4776755.1"/>
    <property type="molecule type" value="Genomic_DNA"/>
</dbReference>
<reference evidence="1" key="1">
    <citation type="submission" date="2022-10" db="EMBL/GenBank/DDBJ databases">
        <authorList>
            <person name="Chen Y."/>
            <person name="Dougan E. K."/>
            <person name="Chan C."/>
            <person name="Rhodes N."/>
            <person name="Thang M."/>
        </authorList>
    </citation>
    <scope>NUCLEOTIDE SEQUENCE</scope>
</reference>
<name>A0A9P1CE91_9DINO</name>
<evidence type="ECO:0000313" key="3">
    <source>
        <dbReference type="Proteomes" id="UP001152797"/>
    </source>
</evidence>
<dbReference type="EMBL" id="CAMXCT010001369">
    <property type="protein sequence ID" value="CAI3989443.1"/>
    <property type="molecule type" value="Genomic_DNA"/>
</dbReference>